<feature type="coiled-coil region" evidence="1">
    <location>
        <begin position="134"/>
        <end position="168"/>
    </location>
</feature>
<sequence>MWEGGSRGSSPRQGSLSSRSVRNGSSSINSSNDNQFYANDIREKIATLSIELHDKTQTIELLHAARKKDKAKATENASLAVAEFQAKLQELQDRHEKELEKQLDFAQTLVADKVWMATYKHICAEMESVQGELVQRYDNVAAELKKAVDRLQQQDEGFQRQLKDAKERWSVQEKVRRDQWVGVNITIHWKSCGWYLPI</sequence>
<feature type="compositionally biased region" description="Low complexity" evidence="2">
    <location>
        <begin position="8"/>
        <end position="33"/>
    </location>
</feature>
<evidence type="ECO:0000256" key="1">
    <source>
        <dbReference type="SAM" id="Coils"/>
    </source>
</evidence>
<gene>
    <name evidence="3" type="ORF">DYB28_013327</name>
</gene>
<feature type="coiled-coil region" evidence="1">
    <location>
        <begin position="74"/>
        <end position="101"/>
    </location>
</feature>
<protein>
    <submittedName>
        <fullName evidence="3">Uncharacterized protein</fullName>
    </submittedName>
</protein>
<proteinExistence type="predicted"/>
<evidence type="ECO:0000313" key="4">
    <source>
        <dbReference type="Proteomes" id="UP000275652"/>
    </source>
</evidence>
<accession>A0A9X8DJG9</accession>
<dbReference type="Proteomes" id="UP000275652">
    <property type="component" value="Unassembled WGS sequence"/>
</dbReference>
<dbReference type="EMBL" id="QUTI01059790">
    <property type="protein sequence ID" value="RLN92508.1"/>
    <property type="molecule type" value="Genomic_DNA"/>
</dbReference>
<dbReference type="InterPro" id="IPR030465">
    <property type="entry name" value="CEP131"/>
</dbReference>
<dbReference type="PANTHER" id="PTHR31540">
    <property type="entry name" value="CENTROSOMAL PROTEIN OF 131 KDA"/>
    <property type="match status" value="1"/>
</dbReference>
<organism evidence="3 4">
    <name type="scientific">Aphanomyces astaci</name>
    <name type="common">Crayfish plague agent</name>
    <dbReference type="NCBI Taxonomy" id="112090"/>
    <lineage>
        <taxon>Eukaryota</taxon>
        <taxon>Sar</taxon>
        <taxon>Stramenopiles</taxon>
        <taxon>Oomycota</taxon>
        <taxon>Saprolegniomycetes</taxon>
        <taxon>Saprolegniales</taxon>
        <taxon>Verrucalvaceae</taxon>
        <taxon>Aphanomyces</taxon>
    </lineage>
</organism>
<comment type="caution">
    <text evidence="3">The sequence shown here is derived from an EMBL/GenBank/DDBJ whole genome shotgun (WGS) entry which is preliminary data.</text>
</comment>
<dbReference type="GO" id="GO:0035735">
    <property type="term" value="P:intraciliary transport involved in cilium assembly"/>
    <property type="evidence" value="ECO:0007669"/>
    <property type="project" value="InterPro"/>
</dbReference>
<dbReference type="AlphaFoldDB" id="A0A9X8DJG9"/>
<evidence type="ECO:0000256" key="2">
    <source>
        <dbReference type="SAM" id="MobiDB-lite"/>
    </source>
</evidence>
<dbReference type="GO" id="GO:0005929">
    <property type="term" value="C:cilium"/>
    <property type="evidence" value="ECO:0007669"/>
    <property type="project" value="GOC"/>
</dbReference>
<keyword evidence="1" id="KW-0175">Coiled coil</keyword>
<name>A0A9X8DJG9_APHAT</name>
<reference evidence="3 4" key="1">
    <citation type="journal article" date="2018" name="J. Invertebr. Pathol.">
        <title>New genotyping method for the causative agent of crayfish plague (Aphanomyces astaci) based on whole genome data.</title>
        <authorList>
            <person name="Minardi D."/>
            <person name="Studholme D.J."/>
            <person name="van der Giezen M."/>
            <person name="Pretto T."/>
            <person name="Oidtmann B."/>
        </authorList>
    </citation>
    <scope>NUCLEOTIDE SEQUENCE [LARGE SCALE GENOMIC DNA]</scope>
    <source>
        <strain evidence="3 4">KB13</strain>
    </source>
</reference>
<evidence type="ECO:0000313" key="3">
    <source>
        <dbReference type="EMBL" id="RLN92508.1"/>
    </source>
</evidence>
<dbReference type="PANTHER" id="PTHR31540:SF1">
    <property type="entry name" value="CENTROSOMAL PROTEIN OF 131 KDA"/>
    <property type="match status" value="1"/>
</dbReference>
<feature type="region of interest" description="Disordered" evidence="2">
    <location>
        <begin position="1"/>
        <end position="33"/>
    </location>
</feature>